<comment type="pathway">
    <text evidence="6">Amino-acid biosynthesis; L-leucine biosynthesis; L-leucine from 3-methyl-2-oxobutanoate: step 2/4.</text>
</comment>
<feature type="binding site" evidence="6">
    <location>
        <position position="341"/>
    </location>
    <ligand>
        <name>[4Fe-4S] cluster</name>
        <dbReference type="ChEBI" id="CHEBI:49883"/>
    </ligand>
</feature>
<keyword evidence="2 6" id="KW-0479">Metal-binding</keyword>
<dbReference type="PANTHER" id="PTHR43822">
    <property type="entry name" value="HOMOACONITASE, MITOCHONDRIAL-RELATED"/>
    <property type="match status" value="1"/>
</dbReference>
<dbReference type="UniPathway" id="UPA00048">
    <property type="reaction ID" value="UER00071"/>
</dbReference>
<protein>
    <recommendedName>
        <fullName evidence="6">3-isopropylmalate dehydratase large subunit</fullName>
        <ecNumber evidence="6">4.2.1.33</ecNumber>
    </recommendedName>
    <alternativeName>
        <fullName evidence="6">Alpha-IPM isomerase</fullName>
        <shortName evidence="6">IPMI</shortName>
    </alternativeName>
    <alternativeName>
        <fullName evidence="6">Isopropylmalate isomerase</fullName>
    </alternativeName>
</protein>
<accession>A0A660SHS1</accession>
<dbReference type="CDD" id="cd01583">
    <property type="entry name" value="IPMI"/>
    <property type="match status" value="1"/>
</dbReference>
<feature type="binding site" evidence="6">
    <location>
        <position position="281"/>
    </location>
    <ligand>
        <name>[4Fe-4S] cluster</name>
        <dbReference type="ChEBI" id="CHEBI:49883"/>
    </ligand>
</feature>
<evidence type="ECO:0000256" key="2">
    <source>
        <dbReference type="ARBA" id="ARBA00022723"/>
    </source>
</evidence>
<dbReference type="Pfam" id="PF00330">
    <property type="entry name" value="Aconitase"/>
    <property type="match status" value="2"/>
</dbReference>
<dbReference type="PROSITE" id="PS00450">
    <property type="entry name" value="ACONITASE_1"/>
    <property type="match status" value="1"/>
</dbReference>
<evidence type="ECO:0000259" key="7">
    <source>
        <dbReference type="Pfam" id="PF00330"/>
    </source>
</evidence>
<feature type="domain" description="Aconitase/3-isopropylmalate dehydratase large subunit alpha/beta/alpha" evidence="7">
    <location>
        <begin position="26"/>
        <end position="229"/>
    </location>
</feature>
<evidence type="ECO:0000256" key="3">
    <source>
        <dbReference type="ARBA" id="ARBA00023004"/>
    </source>
</evidence>
<evidence type="ECO:0000256" key="6">
    <source>
        <dbReference type="HAMAP-Rule" id="MF_01027"/>
    </source>
</evidence>
<evidence type="ECO:0000256" key="4">
    <source>
        <dbReference type="ARBA" id="ARBA00023014"/>
    </source>
</evidence>
<keyword evidence="6" id="KW-0028">Amino-acid biosynthesis</keyword>
<dbReference type="NCBIfam" id="TIGR02086">
    <property type="entry name" value="IPMI_arch"/>
    <property type="match status" value="1"/>
</dbReference>
<dbReference type="HAMAP" id="MF_01027">
    <property type="entry name" value="LeuC_type2"/>
    <property type="match status" value="1"/>
</dbReference>
<reference evidence="8 9" key="1">
    <citation type="submission" date="2018-06" db="EMBL/GenBank/DDBJ databases">
        <title>Extensive metabolic versatility and redundancy in microbially diverse, dynamic hydrothermal sediments.</title>
        <authorList>
            <person name="Dombrowski N."/>
            <person name="Teske A."/>
            <person name="Baker B.J."/>
        </authorList>
    </citation>
    <scope>NUCLEOTIDE SEQUENCE [LARGE SCALE GENOMIC DNA]</scope>
    <source>
        <strain evidence="8">B36_G15</strain>
    </source>
</reference>
<dbReference type="NCBIfam" id="TIGR01343">
    <property type="entry name" value="hacA_fam"/>
    <property type="match status" value="1"/>
</dbReference>
<dbReference type="InterPro" id="IPR011826">
    <property type="entry name" value="HAcnase/IPMdehydase_lsu_prok"/>
</dbReference>
<dbReference type="GO" id="GO:0003861">
    <property type="term" value="F:3-isopropylmalate dehydratase activity"/>
    <property type="evidence" value="ECO:0007669"/>
    <property type="project" value="UniProtKB-UniRule"/>
</dbReference>
<organism evidence="8 9">
    <name type="scientific">candidate division WOR-3 bacterium</name>
    <dbReference type="NCBI Taxonomy" id="2052148"/>
    <lineage>
        <taxon>Bacteria</taxon>
        <taxon>Bacteria division WOR-3</taxon>
    </lineage>
</organism>
<comment type="function">
    <text evidence="6">Catalyzes the isomerization between 2-isopropylmalate and 3-isopropylmalate, via the formation of 2-isopropylmaleate.</text>
</comment>
<dbReference type="GO" id="GO:0051539">
    <property type="term" value="F:4 iron, 4 sulfur cluster binding"/>
    <property type="evidence" value="ECO:0007669"/>
    <property type="project" value="UniProtKB-KW"/>
</dbReference>
<dbReference type="GO" id="GO:0046872">
    <property type="term" value="F:metal ion binding"/>
    <property type="evidence" value="ECO:0007669"/>
    <property type="project" value="UniProtKB-KW"/>
</dbReference>
<evidence type="ECO:0000313" key="8">
    <source>
        <dbReference type="EMBL" id="RKX70334.1"/>
    </source>
</evidence>
<comment type="similarity">
    <text evidence="6">Belongs to the aconitase/IPM isomerase family. LeuC type 2 subfamily.</text>
</comment>
<dbReference type="EC" id="4.2.1.33" evidence="6"/>
<keyword evidence="6" id="KW-0100">Branched-chain amino acid biosynthesis</keyword>
<dbReference type="GO" id="GO:0009098">
    <property type="term" value="P:L-leucine biosynthetic process"/>
    <property type="evidence" value="ECO:0007669"/>
    <property type="project" value="UniProtKB-UniRule"/>
</dbReference>
<dbReference type="AlphaFoldDB" id="A0A660SHS1"/>
<sequence>MGMTIAQRILASRVGREVKVGEIVEVDVDLAMSHDNAALVIRQFEQIGIDRVWDPTRIVIILDHRAPSESIKTSVGHKKIREFVQRQGINNFFDIGYGICHQVMIEEGFSAPGKVIVGTDSHTTSHGAVGSFATGIGATEMAGVWATGRIWFRVPPTIRIDITGRFPYRVVAKDLILKIIGMMGADGAQYKAVEFHGPLSDSLPLNERIVLSNLSMEMGAKVAIFKTEKVVPDQDAEYEQRVAVDVSDLPPQIACPHQVDNVRPVAELSGTKIDQVVIGSCTNGRIEDLREAWEVLKEGRVAKGVRLIVVPASRRIYLQALSEGIIEGMVERGAVVINPGCGPCLGAHQGLLAPGERCLATTNRNFKGRMGSPEAEIYLGSPYTAAATALTGRITDPSQL</sequence>
<comment type="cofactor">
    <cofactor evidence="6">
        <name>[4Fe-4S] cluster</name>
        <dbReference type="ChEBI" id="CHEBI:49883"/>
    </cofactor>
    <text evidence="6">Binds 1 [4Fe-4S] cluster per subunit.</text>
</comment>
<evidence type="ECO:0000313" key="9">
    <source>
        <dbReference type="Proteomes" id="UP000268469"/>
    </source>
</evidence>
<name>A0A660SHS1_UNCW3</name>
<dbReference type="InterPro" id="IPR015931">
    <property type="entry name" value="Acnase/IPM_dHydase_lsu_aba_1/3"/>
</dbReference>
<comment type="caution">
    <text evidence="8">The sequence shown here is derived from an EMBL/GenBank/DDBJ whole genome shotgun (WGS) entry which is preliminary data.</text>
</comment>
<dbReference type="InterPro" id="IPR036008">
    <property type="entry name" value="Aconitase_4Fe-4S_dom"/>
</dbReference>
<feature type="binding site" evidence="6">
    <location>
        <position position="344"/>
    </location>
    <ligand>
        <name>[4Fe-4S] cluster</name>
        <dbReference type="ChEBI" id="CHEBI:49883"/>
    </ligand>
</feature>
<dbReference type="InterPro" id="IPR018136">
    <property type="entry name" value="Aconitase_4Fe-4S_BS"/>
</dbReference>
<feature type="domain" description="Aconitase/3-isopropylmalate dehydratase large subunit alpha/beta/alpha" evidence="7">
    <location>
        <begin position="266"/>
        <end position="392"/>
    </location>
</feature>
<comment type="subunit">
    <text evidence="6">Heterodimer of LeuC and LeuD.</text>
</comment>
<dbReference type="Proteomes" id="UP000268469">
    <property type="component" value="Unassembled WGS sequence"/>
</dbReference>
<evidence type="ECO:0000256" key="1">
    <source>
        <dbReference type="ARBA" id="ARBA00022485"/>
    </source>
</evidence>
<dbReference type="PRINTS" id="PR00415">
    <property type="entry name" value="ACONITASE"/>
</dbReference>
<evidence type="ECO:0000256" key="5">
    <source>
        <dbReference type="ARBA" id="ARBA00023239"/>
    </source>
</evidence>
<keyword evidence="5 6" id="KW-0456">Lyase</keyword>
<proteinExistence type="inferred from homology"/>
<dbReference type="InterPro" id="IPR033941">
    <property type="entry name" value="IPMI_cat"/>
</dbReference>
<keyword evidence="3 6" id="KW-0408">Iron</keyword>
<gene>
    <name evidence="6" type="primary">leuC</name>
    <name evidence="8" type="ORF">DRP53_05280</name>
</gene>
<dbReference type="InterPro" id="IPR050067">
    <property type="entry name" value="IPM_dehydratase_rel_enz"/>
</dbReference>
<keyword evidence="1 6" id="KW-0004">4Fe-4S</keyword>
<dbReference type="Gene3D" id="3.30.499.10">
    <property type="entry name" value="Aconitase, domain 3"/>
    <property type="match status" value="2"/>
</dbReference>
<dbReference type="EMBL" id="QNBE01000042">
    <property type="protein sequence ID" value="RKX70334.1"/>
    <property type="molecule type" value="Genomic_DNA"/>
</dbReference>
<keyword evidence="4 6" id="KW-0411">Iron-sulfur</keyword>
<dbReference type="PANTHER" id="PTHR43822:SF21">
    <property type="entry name" value="3-ISOPROPYLMALATE DEHYDRATASE LARGE SUBUNIT 1"/>
    <property type="match status" value="1"/>
</dbReference>
<dbReference type="InterPro" id="IPR001030">
    <property type="entry name" value="Acoase/IPM_deHydtase_lsu_aba"/>
</dbReference>
<dbReference type="SUPFAM" id="SSF53732">
    <property type="entry name" value="Aconitase iron-sulfur domain"/>
    <property type="match status" value="1"/>
</dbReference>
<keyword evidence="6" id="KW-0432">Leucine biosynthesis</keyword>
<dbReference type="InterPro" id="IPR006251">
    <property type="entry name" value="Homoacnase/IPMdehydase_lsu"/>
</dbReference>
<comment type="catalytic activity">
    <reaction evidence="6">
        <text>(2R,3S)-3-isopropylmalate = (2S)-2-isopropylmalate</text>
        <dbReference type="Rhea" id="RHEA:32287"/>
        <dbReference type="ChEBI" id="CHEBI:1178"/>
        <dbReference type="ChEBI" id="CHEBI:35121"/>
        <dbReference type="EC" id="4.2.1.33"/>
    </reaction>
</comment>
<dbReference type="NCBIfam" id="NF001614">
    <property type="entry name" value="PRK00402.1"/>
    <property type="match status" value="1"/>
</dbReference>
<dbReference type="PROSITE" id="PS01244">
    <property type="entry name" value="ACONITASE_2"/>
    <property type="match status" value="1"/>
</dbReference>